<keyword evidence="2" id="KW-0472">Membrane</keyword>
<comment type="caution">
    <text evidence="6">The sequence shown here is derived from an EMBL/GenBank/DDBJ whole genome shotgun (WGS) entry which is preliminary data.</text>
</comment>
<evidence type="ECO:0000259" key="5">
    <source>
        <dbReference type="Pfam" id="PF02931"/>
    </source>
</evidence>
<dbReference type="SUPFAM" id="SSF57424">
    <property type="entry name" value="LDL receptor-like module"/>
    <property type="match status" value="1"/>
</dbReference>
<dbReference type="GO" id="GO:0005230">
    <property type="term" value="F:extracellular ligand-gated monoatomic ion channel activity"/>
    <property type="evidence" value="ECO:0007669"/>
    <property type="project" value="InterPro"/>
</dbReference>
<dbReference type="InterPro" id="IPR006202">
    <property type="entry name" value="Neur_chan_lig-bd"/>
</dbReference>
<dbReference type="InterPro" id="IPR018000">
    <property type="entry name" value="Neurotransmitter_ion_chnl_CS"/>
</dbReference>
<dbReference type="EMBL" id="CAXKWB010000987">
    <property type="protein sequence ID" value="CAL4063007.1"/>
    <property type="molecule type" value="Genomic_DNA"/>
</dbReference>
<dbReference type="PROSITE" id="PS01209">
    <property type="entry name" value="LDLRA_1"/>
    <property type="match status" value="1"/>
</dbReference>
<dbReference type="Pfam" id="PF02931">
    <property type="entry name" value="Neur_chan_LBD"/>
    <property type="match status" value="1"/>
</dbReference>
<dbReference type="InterPro" id="IPR036055">
    <property type="entry name" value="LDL_receptor-like_sf"/>
</dbReference>
<evidence type="ECO:0000313" key="6">
    <source>
        <dbReference type="EMBL" id="CAL4063007.1"/>
    </source>
</evidence>
<dbReference type="InterPro" id="IPR036734">
    <property type="entry name" value="Neur_chan_lig-bd_sf"/>
</dbReference>
<organism evidence="6 7">
    <name type="scientific">Meganyctiphanes norvegica</name>
    <name type="common">Northern krill</name>
    <name type="synonym">Thysanopoda norvegica</name>
    <dbReference type="NCBI Taxonomy" id="48144"/>
    <lineage>
        <taxon>Eukaryota</taxon>
        <taxon>Metazoa</taxon>
        <taxon>Ecdysozoa</taxon>
        <taxon>Arthropoda</taxon>
        <taxon>Crustacea</taxon>
        <taxon>Multicrustacea</taxon>
        <taxon>Malacostraca</taxon>
        <taxon>Eumalacostraca</taxon>
        <taxon>Eucarida</taxon>
        <taxon>Euphausiacea</taxon>
        <taxon>Euphausiidae</taxon>
        <taxon>Meganyctiphanes</taxon>
    </lineage>
</organism>
<dbReference type="GO" id="GO:0016020">
    <property type="term" value="C:membrane"/>
    <property type="evidence" value="ECO:0007669"/>
    <property type="project" value="UniProtKB-SubCell"/>
</dbReference>
<sequence length="292" mass="33206">TENTRVCVDKLPCSICVTRSNSIFKFLGYFDDFDRFYTLQSTENGSVEFQGLSNSVIKEDGNDWVVFSSLHSNRLRLKKSKFPIGRSIWQNDTKDVSLTLTHCDLYNEFTCDDGKCITISRKCDGSNDCGDASDENYCNNYESAEYDINMSPGSAMGSYVPLEVFLNVTTLGEIKAKDPTTSIDAFVVTMWEDLRLIATNYDLEPRVLDGNNIWTPKFNVIAGNLTGMISDIQYTQETCRMYSYFFIPNYNNPITGTEANVTKVACESRIRFPVSCSFHLERYPFDRQQCTV</sequence>
<feature type="disulfide bond" evidence="4">
    <location>
        <begin position="111"/>
        <end position="129"/>
    </location>
</feature>
<comment type="caution">
    <text evidence="4">Lacks conserved residue(s) required for the propagation of feature annotation.</text>
</comment>
<keyword evidence="7" id="KW-1185">Reference proteome</keyword>
<gene>
    <name evidence="6" type="ORF">MNOR_LOCUS3022</name>
</gene>
<evidence type="ECO:0000256" key="3">
    <source>
        <dbReference type="ARBA" id="ARBA00023157"/>
    </source>
</evidence>
<dbReference type="PROSITE" id="PS50068">
    <property type="entry name" value="LDLRA_2"/>
    <property type="match status" value="1"/>
</dbReference>
<dbReference type="Proteomes" id="UP001497623">
    <property type="component" value="Unassembled WGS sequence"/>
</dbReference>
<feature type="non-terminal residue" evidence="6">
    <location>
        <position position="292"/>
    </location>
</feature>
<evidence type="ECO:0000256" key="2">
    <source>
        <dbReference type="ARBA" id="ARBA00023136"/>
    </source>
</evidence>
<proteinExistence type="predicted"/>
<dbReference type="InterPro" id="IPR002172">
    <property type="entry name" value="LDrepeatLR_classA_rpt"/>
</dbReference>
<feature type="non-terminal residue" evidence="6">
    <location>
        <position position="1"/>
    </location>
</feature>
<dbReference type="PROSITE" id="PS00236">
    <property type="entry name" value="NEUROTR_ION_CHANNEL"/>
    <property type="match status" value="1"/>
</dbReference>
<evidence type="ECO:0000256" key="4">
    <source>
        <dbReference type="PROSITE-ProRule" id="PRU00124"/>
    </source>
</evidence>
<feature type="disulfide bond" evidence="4">
    <location>
        <begin position="123"/>
        <end position="138"/>
    </location>
</feature>
<evidence type="ECO:0000256" key="1">
    <source>
        <dbReference type="ARBA" id="ARBA00004370"/>
    </source>
</evidence>
<accession>A0AAV2PQ92</accession>
<dbReference type="SMART" id="SM00192">
    <property type="entry name" value="LDLa"/>
    <property type="match status" value="1"/>
</dbReference>
<dbReference type="SUPFAM" id="SSF63712">
    <property type="entry name" value="Nicotinic receptor ligand binding domain-like"/>
    <property type="match status" value="1"/>
</dbReference>
<evidence type="ECO:0000313" key="7">
    <source>
        <dbReference type="Proteomes" id="UP001497623"/>
    </source>
</evidence>
<dbReference type="Gene3D" id="4.10.400.10">
    <property type="entry name" value="Low-density Lipoprotein Receptor"/>
    <property type="match status" value="1"/>
</dbReference>
<dbReference type="AlphaFoldDB" id="A0AAV2PQ92"/>
<comment type="subcellular location">
    <subcellularLocation>
        <location evidence="1">Membrane</location>
    </subcellularLocation>
</comment>
<dbReference type="CDD" id="cd00112">
    <property type="entry name" value="LDLa"/>
    <property type="match status" value="1"/>
</dbReference>
<dbReference type="Gene3D" id="2.70.170.10">
    <property type="entry name" value="Neurotransmitter-gated ion-channel ligand-binding domain"/>
    <property type="match status" value="1"/>
</dbReference>
<feature type="domain" description="Neurotransmitter-gated ion-channel ligand-binding" evidence="5">
    <location>
        <begin position="145"/>
        <end position="291"/>
    </location>
</feature>
<protein>
    <recommendedName>
        <fullName evidence="5">Neurotransmitter-gated ion-channel ligand-binding domain-containing protein</fullName>
    </recommendedName>
</protein>
<dbReference type="Pfam" id="PF00057">
    <property type="entry name" value="Ldl_recept_a"/>
    <property type="match status" value="1"/>
</dbReference>
<reference evidence="6 7" key="1">
    <citation type="submission" date="2024-05" db="EMBL/GenBank/DDBJ databases">
        <authorList>
            <person name="Wallberg A."/>
        </authorList>
    </citation>
    <scope>NUCLEOTIDE SEQUENCE [LARGE SCALE GENOMIC DNA]</scope>
</reference>
<name>A0AAV2PQ92_MEGNR</name>
<dbReference type="InterPro" id="IPR023415">
    <property type="entry name" value="LDLR_class-A_CS"/>
</dbReference>
<keyword evidence="3 4" id="KW-1015">Disulfide bond</keyword>